<dbReference type="GO" id="GO:0046872">
    <property type="term" value="F:metal ion binding"/>
    <property type="evidence" value="ECO:0007669"/>
    <property type="project" value="UniProtKB-KW"/>
</dbReference>
<dbReference type="InterPro" id="IPR002933">
    <property type="entry name" value="Peptidase_M20"/>
</dbReference>
<dbReference type="KEGG" id="nth:Nther_0613"/>
<comment type="similarity">
    <text evidence="1">Belongs to the peptidase M20 family.</text>
</comment>
<evidence type="ECO:0000256" key="3">
    <source>
        <dbReference type="PIRSR" id="PIRSR005962-1"/>
    </source>
</evidence>
<keyword evidence="6" id="KW-1185">Reference proteome</keyword>
<feature type="binding site" evidence="3">
    <location>
        <position position="106"/>
    </location>
    <ligand>
        <name>Mn(2+)</name>
        <dbReference type="ChEBI" id="CHEBI:29035"/>
        <label>2</label>
    </ligand>
</feature>
<proteinExistence type="inferred from homology"/>
<dbReference type="NCBIfam" id="TIGR01891">
    <property type="entry name" value="amidohydrolases"/>
    <property type="match status" value="1"/>
</dbReference>
<dbReference type="FunCoup" id="B2A6S7">
    <property type="interactions" value="137"/>
</dbReference>
<evidence type="ECO:0000259" key="4">
    <source>
        <dbReference type="Pfam" id="PF07687"/>
    </source>
</evidence>
<comment type="cofactor">
    <cofactor evidence="3">
        <name>Mn(2+)</name>
        <dbReference type="ChEBI" id="CHEBI:29035"/>
    </cofactor>
    <text evidence="3">The Mn(2+) ion enhances activity.</text>
</comment>
<gene>
    <name evidence="5" type="ordered locus">Nther_0613</name>
</gene>
<dbReference type="GO" id="GO:0004046">
    <property type="term" value="F:aminoacylase activity"/>
    <property type="evidence" value="ECO:0007669"/>
    <property type="project" value="UniProtKB-EC"/>
</dbReference>
<dbReference type="Gene3D" id="3.30.70.360">
    <property type="match status" value="1"/>
</dbReference>
<evidence type="ECO:0000256" key="2">
    <source>
        <dbReference type="ARBA" id="ARBA00022801"/>
    </source>
</evidence>
<dbReference type="PIRSF" id="PIRSF005962">
    <property type="entry name" value="Pept_M20D_amidohydro"/>
    <property type="match status" value="1"/>
</dbReference>
<name>B2A6S7_NATTJ</name>
<evidence type="ECO:0000256" key="1">
    <source>
        <dbReference type="ARBA" id="ARBA00006153"/>
    </source>
</evidence>
<dbReference type="InterPro" id="IPR017439">
    <property type="entry name" value="Amidohydrolase"/>
</dbReference>
<organism evidence="5 6">
    <name type="scientific">Natranaerobius thermophilus (strain ATCC BAA-1301 / DSM 18059 / JW/NM-WN-LF)</name>
    <dbReference type="NCBI Taxonomy" id="457570"/>
    <lineage>
        <taxon>Bacteria</taxon>
        <taxon>Bacillati</taxon>
        <taxon>Bacillota</taxon>
        <taxon>Clostridia</taxon>
        <taxon>Natranaerobiales</taxon>
        <taxon>Natranaerobiaceae</taxon>
        <taxon>Natranaerobius</taxon>
    </lineage>
</organism>
<dbReference type="PANTHER" id="PTHR11014">
    <property type="entry name" value="PEPTIDASE M20 FAMILY MEMBER"/>
    <property type="match status" value="1"/>
</dbReference>
<dbReference type="EMBL" id="CP001034">
    <property type="protein sequence ID" value="ACB84208.1"/>
    <property type="molecule type" value="Genomic_DNA"/>
</dbReference>
<dbReference type="Gene3D" id="3.40.630.10">
    <property type="entry name" value="Zn peptidases"/>
    <property type="match status" value="1"/>
</dbReference>
<feature type="binding site" evidence="3">
    <location>
        <position position="371"/>
    </location>
    <ligand>
        <name>Mn(2+)</name>
        <dbReference type="ChEBI" id="CHEBI:29035"/>
        <label>2</label>
    </ligand>
</feature>
<dbReference type="AlphaFoldDB" id="B2A6S7"/>
<dbReference type="HOGENOM" id="CLU_023257_0_1_9"/>
<feature type="binding site" evidence="3">
    <location>
        <position position="142"/>
    </location>
    <ligand>
        <name>Mn(2+)</name>
        <dbReference type="ChEBI" id="CHEBI:29035"/>
        <label>2</label>
    </ligand>
</feature>
<dbReference type="FunFam" id="3.30.70.360:FF:000014">
    <property type="entry name" value="N-acyl-L-amino acid amidohydrolase"/>
    <property type="match status" value="1"/>
</dbReference>
<dbReference type="CDD" id="cd03886">
    <property type="entry name" value="M20_Acy1"/>
    <property type="match status" value="1"/>
</dbReference>
<dbReference type="InterPro" id="IPR011650">
    <property type="entry name" value="Peptidase_M20_dimer"/>
</dbReference>
<keyword evidence="2 5" id="KW-0378">Hydrolase</keyword>
<feature type="binding site" evidence="3">
    <location>
        <position position="108"/>
    </location>
    <ligand>
        <name>Mn(2+)</name>
        <dbReference type="ChEBI" id="CHEBI:29035"/>
        <label>2</label>
    </ligand>
</feature>
<dbReference type="STRING" id="457570.Nther_0613"/>
<dbReference type="InterPro" id="IPR036264">
    <property type="entry name" value="Bact_exopeptidase_dim_dom"/>
</dbReference>
<dbReference type="PANTHER" id="PTHR11014:SF63">
    <property type="entry name" value="METALLOPEPTIDASE, PUTATIVE (AFU_ORTHOLOGUE AFUA_6G09600)-RELATED"/>
    <property type="match status" value="1"/>
</dbReference>
<dbReference type="SUPFAM" id="SSF55031">
    <property type="entry name" value="Bacterial exopeptidase dimerisation domain"/>
    <property type="match status" value="1"/>
</dbReference>
<dbReference type="Pfam" id="PF01546">
    <property type="entry name" value="Peptidase_M20"/>
    <property type="match status" value="1"/>
</dbReference>
<dbReference type="EC" id="3.5.1.14" evidence="5"/>
<reference evidence="5 6" key="2">
    <citation type="journal article" date="2011" name="J. Bacteriol.">
        <title>Complete genome sequence of the anaerobic, halophilic alkalithermophile Natranaerobius thermophilus JW/NM-WN-LF.</title>
        <authorList>
            <person name="Zhao B."/>
            <person name="Mesbah N.M."/>
            <person name="Dalin E."/>
            <person name="Goodwin L."/>
            <person name="Nolan M."/>
            <person name="Pitluck S."/>
            <person name="Chertkov O."/>
            <person name="Brettin T.S."/>
            <person name="Han J."/>
            <person name="Larimer F.W."/>
            <person name="Land M.L."/>
            <person name="Hauser L."/>
            <person name="Kyrpides N."/>
            <person name="Wiegel J."/>
        </authorList>
    </citation>
    <scope>NUCLEOTIDE SEQUENCE [LARGE SCALE GENOMIC DNA]</scope>
    <source>
        <strain evidence="6">ATCC BAA-1301 / DSM 18059 / JW/NM-WN-LF</strain>
    </source>
</reference>
<reference evidence="5 6" key="1">
    <citation type="submission" date="2008-04" db="EMBL/GenBank/DDBJ databases">
        <title>Complete sequence of chromosome of Natranaerobius thermophilus JW/NM-WN-LF.</title>
        <authorList>
            <consortium name="US DOE Joint Genome Institute"/>
            <person name="Copeland A."/>
            <person name="Lucas S."/>
            <person name="Lapidus A."/>
            <person name="Glavina del Rio T."/>
            <person name="Dalin E."/>
            <person name="Tice H."/>
            <person name="Bruce D."/>
            <person name="Goodwin L."/>
            <person name="Pitluck S."/>
            <person name="Chertkov O."/>
            <person name="Brettin T."/>
            <person name="Detter J.C."/>
            <person name="Han C."/>
            <person name="Kuske C.R."/>
            <person name="Schmutz J."/>
            <person name="Larimer F."/>
            <person name="Land M."/>
            <person name="Hauser L."/>
            <person name="Kyrpides N."/>
            <person name="Lykidis A."/>
            <person name="Mesbah N.M."/>
            <person name="Wiegel J."/>
        </authorList>
    </citation>
    <scope>NUCLEOTIDE SEQUENCE [LARGE SCALE GENOMIC DNA]</scope>
    <source>
        <strain evidence="6">ATCC BAA-1301 / DSM 18059 / JW/NM-WN-LF</strain>
    </source>
</reference>
<dbReference type="eggNOG" id="COG1473">
    <property type="taxonomic scope" value="Bacteria"/>
</dbReference>
<evidence type="ECO:0000313" key="5">
    <source>
        <dbReference type="EMBL" id="ACB84208.1"/>
    </source>
</evidence>
<dbReference type="RefSeq" id="WP_012447093.1">
    <property type="nucleotide sequence ID" value="NC_010718.1"/>
</dbReference>
<dbReference type="OrthoDB" id="9776731at2"/>
<dbReference type="InParanoid" id="B2A6S7"/>
<dbReference type="SUPFAM" id="SSF53187">
    <property type="entry name" value="Zn-dependent exopeptidases"/>
    <property type="match status" value="1"/>
</dbReference>
<evidence type="ECO:0000313" key="6">
    <source>
        <dbReference type="Proteomes" id="UP000001683"/>
    </source>
</evidence>
<sequence length="400" mass="44273">MLKEITDSIKEIENWIIDKRRQLHKYPEKSACEVKTKEVLKSTLEDLGIEVVEGYYTTGLTAVIRGKLSGSKDKTIGLRFDMDALEMEEKTELDFKSQNPGLMHACGHDGHMAMGLGCAVVLNKFRDKFAGNIKLIFQPAEEDALNGGGARYMIEDGVLHDEPGVDAMVGVHIWPTLNVGTAGTRVGPIMAASDPFKIRVKGKGVHASLPHMGTDPILIASQIVTNLQSIVSRNIDPFEQAVVSTGTIQGGTAHNTIPDEVEIMGTVRTFDDNIRQVVKEKMQEIVTKTAESLGGQGELEYTFGYPPTVNNEKMVCVAQKAIKAVLGDENYIPVQRPAPGGEDFAYFAREVPSAFIWLGYNQENEQIFPPHNPYYNFNEGILIWGTEIYCNIALEWLRNN</sequence>
<dbReference type="Pfam" id="PF07687">
    <property type="entry name" value="M20_dimer"/>
    <property type="match status" value="1"/>
</dbReference>
<accession>B2A6S7</accession>
<feature type="domain" description="Peptidase M20 dimerisation" evidence="4">
    <location>
        <begin position="196"/>
        <end position="291"/>
    </location>
</feature>
<keyword evidence="3" id="KW-0464">Manganese</keyword>
<keyword evidence="3" id="KW-0479">Metal-binding</keyword>
<feature type="binding site" evidence="3">
    <location>
        <position position="172"/>
    </location>
    <ligand>
        <name>Mn(2+)</name>
        <dbReference type="ChEBI" id="CHEBI:29035"/>
        <label>2</label>
    </ligand>
</feature>
<dbReference type="Proteomes" id="UP000001683">
    <property type="component" value="Chromosome"/>
</dbReference>
<protein>
    <submittedName>
        <fullName evidence="5">Amidohydrolase</fullName>
        <ecNumber evidence="5">3.5.1.14</ecNumber>
    </submittedName>
</protein>